<protein>
    <submittedName>
        <fullName evidence="2">Uncharacterized protein</fullName>
    </submittedName>
</protein>
<feature type="transmembrane region" description="Helical" evidence="1">
    <location>
        <begin position="64"/>
        <end position="83"/>
    </location>
</feature>
<keyword evidence="1" id="KW-0812">Transmembrane</keyword>
<feature type="transmembrane region" description="Helical" evidence="1">
    <location>
        <begin position="95"/>
        <end position="114"/>
    </location>
</feature>
<dbReference type="RefSeq" id="WP_072895182.1">
    <property type="nucleotide sequence ID" value="NZ_FQWZ01000002.1"/>
</dbReference>
<dbReference type="STRING" id="490188.SAMN04488068_1169"/>
<keyword evidence="1" id="KW-1133">Transmembrane helix</keyword>
<evidence type="ECO:0000313" key="3">
    <source>
        <dbReference type="Proteomes" id="UP000199758"/>
    </source>
</evidence>
<keyword evidence="3" id="KW-1185">Reference proteome</keyword>
<dbReference type="AlphaFoldDB" id="A0A1M5LYR5"/>
<reference evidence="2 3" key="1">
    <citation type="submission" date="2016-11" db="EMBL/GenBank/DDBJ databases">
        <authorList>
            <person name="Jaros S."/>
            <person name="Januszkiewicz K."/>
            <person name="Wedrychowicz H."/>
        </authorList>
    </citation>
    <scope>NUCLEOTIDE SEQUENCE [LARGE SCALE GENOMIC DNA]</scope>
    <source>
        <strain evidence="2 3">CGMCC 1.7049</strain>
    </source>
</reference>
<name>A0A1M5LYR5_9GAMM</name>
<feature type="transmembrane region" description="Helical" evidence="1">
    <location>
        <begin position="6"/>
        <end position="27"/>
    </location>
</feature>
<proteinExistence type="predicted"/>
<keyword evidence="1" id="KW-0472">Membrane</keyword>
<accession>A0A1M5LYR5</accession>
<evidence type="ECO:0000256" key="1">
    <source>
        <dbReference type="SAM" id="Phobius"/>
    </source>
</evidence>
<evidence type="ECO:0000313" key="2">
    <source>
        <dbReference type="EMBL" id="SHG70146.1"/>
    </source>
</evidence>
<dbReference type="EMBL" id="FQWZ01000002">
    <property type="protein sequence ID" value="SHG70146.1"/>
    <property type="molecule type" value="Genomic_DNA"/>
</dbReference>
<gene>
    <name evidence="2" type="ORF">SAMN04488068_1169</name>
</gene>
<dbReference type="Proteomes" id="UP000199758">
    <property type="component" value="Unassembled WGS sequence"/>
</dbReference>
<sequence length="118" mass="12432">MQMLEMAFWWMAAIAAGGLGLTLLVGLKVRFPSWLGAAHGLGGLAGLALLFTANLRAADTLPDLAWWSLGVFTAGFFGGLLLFRVLFKDRATLPLALMHGSVGSLGLYLLYGALHAAA</sequence>
<organism evidence="2 3">
    <name type="scientific">Hydrocarboniphaga daqingensis</name>
    <dbReference type="NCBI Taxonomy" id="490188"/>
    <lineage>
        <taxon>Bacteria</taxon>
        <taxon>Pseudomonadati</taxon>
        <taxon>Pseudomonadota</taxon>
        <taxon>Gammaproteobacteria</taxon>
        <taxon>Nevskiales</taxon>
        <taxon>Nevskiaceae</taxon>
        <taxon>Hydrocarboniphaga</taxon>
    </lineage>
</organism>
<feature type="transmembrane region" description="Helical" evidence="1">
    <location>
        <begin position="34"/>
        <end position="52"/>
    </location>
</feature>